<dbReference type="FunFam" id="1.20.140.150:FF:000033">
    <property type="entry name" value="Natural killer cell granule protein 7"/>
    <property type="match status" value="1"/>
</dbReference>
<evidence type="ECO:0000313" key="16">
    <source>
        <dbReference type="Proteomes" id="UP000694398"/>
    </source>
</evidence>
<feature type="transmembrane region" description="Helical" evidence="14">
    <location>
        <begin position="55"/>
        <end position="79"/>
    </location>
</feature>
<dbReference type="Ensembl" id="ENSCLAT00000001929.1">
    <property type="protein sequence ID" value="ENSCLAP00000001886.1"/>
    <property type="gene ID" value="ENSCLAG00000001394.1"/>
</dbReference>
<keyword evidence="16" id="KW-1185">Reference proteome</keyword>
<proteinExistence type="inferred from homology"/>
<evidence type="ECO:0000256" key="13">
    <source>
        <dbReference type="ARBA" id="ARBA00077660"/>
    </source>
</evidence>
<gene>
    <name evidence="15" type="primary">NKG7</name>
</gene>
<keyword evidence="7 14" id="KW-0472">Membrane</keyword>
<dbReference type="AlphaFoldDB" id="A0A8C2UN69"/>
<dbReference type="GO" id="GO:0101004">
    <property type="term" value="C:cytolytic granule membrane"/>
    <property type="evidence" value="ECO:0007669"/>
    <property type="project" value="UniProtKB-SubCell"/>
</dbReference>
<dbReference type="GO" id="GO:0006954">
    <property type="term" value="P:inflammatory response"/>
    <property type="evidence" value="ECO:0007669"/>
    <property type="project" value="UniProtKB-KW"/>
</dbReference>
<keyword evidence="9" id="KW-0458">Lysosome</keyword>
<evidence type="ECO:0000256" key="2">
    <source>
        <dbReference type="ARBA" id="ARBA00006864"/>
    </source>
</evidence>
<feature type="transmembrane region" description="Helical" evidence="14">
    <location>
        <begin position="91"/>
        <end position="112"/>
    </location>
</feature>
<feature type="transmembrane region" description="Helical" evidence="14">
    <location>
        <begin position="132"/>
        <end position="152"/>
    </location>
</feature>
<comment type="function">
    <text evidence="10">Regulates cytotoxic granule exocytosis in effector lymphocytes, thus acting as a critical mediator of inflammation in a broad range of infectious and non-infectious diseases. Essential for cytotoxic degranulation of natural killer (NK) cells and CD8(+) T-cells and for the activation of CD4(+) T-cells following infection. Plays a critical role in CD8(+) T-cell and NK cell-mediated cytolysis of target cells and contributes to the cytolytic activity via the perforin/granzyme pathway by enhancing exocytosis of LAMP1-carrying lytic granules. Contributes to NK cell-mediated control of cancer metastasis.</text>
</comment>
<evidence type="ECO:0000256" key="5">
    <source>
        <dbReference type="ARBA" id="ARBA00022852"/>
    </source>
</evidence>
<evidence type="ECO:0000256" key="8">
    <source>
        <dbReference type="ARBA" id="ARBA00023198"/>
    </source>
</evidence>
<protein>
    <recommendedName>
        <fullName evidence="12">Protein NKG7</fullName>
    </recommendedName>
    <alternativeName>
        <fullName evidence="13">Natural killer cell protein 7</fullName>
    </alternativeName>
</protein>
<evidence type="ECO:0000256" key="3">
    <source>
        <dbReference type="ARBA" id="ARBA00022475"/>
    </source>
</evidence>
<keyword evidence="8" id="KW-0395">Inflammatory response</keyword>
<dbReference type="Gene3D" id="1.20.140.150">
    <property type="match status" value="1"/>
</dbReference>
<sequence>MEPCRSLALLAGSLGLASSLVAISTDFWIVAMGPTSAHSGLWPRGGQEGQIKAGYIHVTQSFCVLAALWSLVAVGFLVLSCIPSLSAPGRGPLVSTITAFAAALSMLVAMAVYTSERWGQAPHPQVQTFFCWSFYLGWVSMVLFLCTGALSLGAHCGTHRPGYETL</sequence>
<comment type="similarity">
    <text evidence="2">Belongs to the PMP-22/EMP/MP20 family.</text>
</comment>
<accession>A0A8C2UN69</accession>
<reference evidence="15" key="2">
    <citation type="submission" date="2025-09" db="UniProtKB">
        <authorList>
            <consortium name="Ensembl"/>
        </authorList>
    </citation>
    <scope>IDENTIFICATION</scope>
</reference>
<dbReference type="Proteomes" id="UP000694398">
    <property type="component" value="Unassembled WGS sequence"/>
</dbReference>
<evidence type="ECO:0000256" key="7">
    <source>
        <dbReference type="ARBA" id="ARBA00023136"/>
    </source>
</evidence>
<evidence type="ECO:0000256" key="11">
    <source>
        <dbReference type="ARBA" id="ARBA00060442"/>
    </source>
</evidence>
<keyword evidence="3" id="KW-1003">Cell membrane</keyword>
<evidence type="ECO:0000256" key="1">
    <source>
        <dbReference type="ARBA" id="ARBA00004651"/>
    </source>
</evidence>
<reference evidence="15" key="1">
    <citation type="submission" date="2025-08" db="UniProtKB">
        <authorList>
            <consortium name="Ensembl"/>
        </authorList>
    </citation>
    <scope>IDENTIFICATION</scope>
</reference>
<organism evidence="15 16">
    <name type="scientific">Chinchilla lanigera</name>
    <name type="common">Long-tailed chinchilla</name>
    <name type="synonym">Chinchilla villidera</name>
    <dbReference type="NCBI Taxonomy" id="34839"/>
    <lineage>
        <taxon>Eukaryota</taxon>
        <taxon>Metazoa</taxon>
        <taxon>Chordata</taxon>
        <taxon>Craniata</taxon>
        <taxon>Vertebrata</taxon>
        <taxon>Euteleostomi</taxon>
        <taxon>Mammalia</taxon>
        <taxon>Eutheria</taxon>
        <taxon>Euarchontoglires</taxon>
        <taxon>Glires</taxon>
        <taxon>Rodentia</taxon>
        <taxon>Hystricomorpha</taxon>
        <taxon>Chinchillidae</taxon>
        <taxon>Chinchilla</taxon>
    </lineage>
</organism>
<evidence type="ECO:0000313" key="15">
    <source>
        <dbReference type="Ensembl" id="ENSCLAP00000001886.1"/>
    </source>
</evidence>
<evidence type="ECO:0000256" key="14">
    <source>
        <dbReference type="SAM" id="Phobius"/>
    </source>
</evidence>
<evidence type="ECO:0000256" key="12">
    <source>
        <dbReference type="ARBA" id="ARBA00070705"/>
    </source>
</evidence>
<dbReference type="GO" id="GO:0031640">
    <property type="term" value="P:killing of cells of another organism"/>
    <property type="evidence" value="ECO:0007669"/>
    <property type="project" value="UniProtKB-KW"/>
</dbReference>
<keyword evidence="4 14" id="KW-0812">Transmembrane</keyword>
<evidence type="ECO:0000256" key="6">
    <source>
        <dbReference type="ARBA" id="ARBA00022989"/>
    </source>
</evidence>
<dbReference type="InterPro" id="IPR050579">
    <property type="entry name" value="PMP-22/EMP/MP20-like"/>
</dbReference>
<evidence type="ECO:0000256" key="4">
    <source>
        <dbReference type="ARBA" id="ARBA00022692"/>
    </source>
</evidence>
<evidence type="ECO:0000256" key="10">
    <source>
        <dbReference type="ARBA" id="ARBA00059714"/>
    </source>
</evidence>
<dbReference type="PANTHER" id="PTHR10671">
    <property type="entry name" value="EPITHELIAL MEMBRANE PROTEIN-RELATED"/>
    <property type="match status" value="1"/>
</dbReference>
<dbReference type="GO" id="GO:0005886">
    <property type="term" value="C:plasma membrane"/>
    <property type="evidence" value="ECO:0007669"/>
    <property type="project" value="UniProtKB-SubCell"/>
</dbReference>
<dbReference type="OMA" id="YIHVTQT"/>
<evidence type="ECO:0000256" key="9">
    <source>
        <dbReference type="ARBA" id="ARBA00023228"/>
    </source>
</evidence>
<dbReference type="GO" id="GO:0042832">
    <property type="term" value="P:defense response to protozoan"/>
    <property type="evidence" value="ECO:0007669"/>
    <property type="project" value="Ensembl"/>
</dbReference>
<name>A0A8C2UN69_CHILA</name>
<dbReference type="GeneTree" id="ENSGT01050000244814"/>
<dbReference type="Pfam" id="PF00822">
    <property type="entry name" value="PMP22_Claudin"/>
    <property type="match status" value="1"/>
</dbReference>
<keyword evidence="6 14" id="KW-1133">Transmembrane helix</keyword>
<dbReference type="PANTHER" id="PTHR10671:SF34">
    <property type="entry name" value="PROTEIN NKG7"/>
    <property type="match status" value="1"/>
</dbReference>
<dbReference type="InterPro" id="IPR004031">
    <property type="entry name" value="PMP22/EMP/MP20/Claudin"/>
</dbReference>
<keyword evidence="5" id="KW-0204">Cytolysis</keyword>
<comment type="subcellular location">
    <subcellularLocation>
        <location evidence="1">Cell membrane</location>
        <topology evidence="1">Multi-pass membrane protein</topology>
    </subcellularLocation>
    <subcellularLocation>
        <location evidence="11">Cytolytic granule membrane</location>
        <topology evidence="11">Multi-pass membrane protein</topology>
    </subcellularLocation>
</comment>